<gene>
    <name evidence="2" type="ORF">SAMN04488053_102245</name>
</gene>
<evidence type="ECO:0000313" key="3">
    <source>
        <dbReference type="Proteomes" id="UP000198778"/>
    </source>
</evidence>
<dbReference type="EMBL" id="FNIL01000002">
    <property type="protein sequence ID" value="SDN61850.1"/>
    <property type="molecule type" value="Genomic_DNA"/>
</dbReference>
<evidence type="ECO:0008006" key="4">
    <source>
        <dbReference type="Google" id="ProtNLM"/>
    </source>
</evidence>
<evidence type="ECO:0000313" key="2">
    <source>
        <dbReference type="EMBL" id="SDN61850.1"/>
    </source>
</evidence>
<proteinExistence type="predicted"/>
<protein>
    <recommendedName>
        <fullName evidence="4">Lmo0937 family membrane protein</fullName>
    </recommendedName>
</protein>
<keyword evidence="1" id="KW-0812">Transmembrane</keyword>
<organism evidence="2 3">
    <name type="scientific">Alkalicoccus daliensis</name>
    <dbReference type="NCBI Taxonomy" id="745820"/>
    <lineage>
        <taxon>Bacteria</taxon>
        <taxon>Bacillati</taxon>
        <taxon>Bacillota</taxon>
        <taxon>Bacilli</taxon>
        <taxon>Bacillales</taxon>
        <taxon>Bacillaceae</taxon>
        <taxon>Alkalicoccus</taxon>
    </lineage>
</organism>
<feature type="transmembrane region" description="Helical" evidence="1">
    <location>
        <begin position="59"/>
        <end position="77"/>
    </location>
</feature>
<keyword evidence="3" id="KW-1185">Reference proteome</keyword>
<reference evidence="3" key="1">
    <citation type="submission" date="2016-10" db="EMBL/GenBank/DDBJ databases">
        <authorList>
            <person name="Varghese N."/>
            <person name="Submissions S."/>
        </authorList>
    </citation>
    <scope>NUCLEOTIDE SEQUENCE [LARGE SCALE GENOMIC DNA]</scope>
    <source>
        <strain evidence="3">CGMCC 1.10369</strain>
    </source>
</reference>
<dbReference type="Pfam" id="PF18919">
    <property type="entry name" value="DUF5670"/>
    <property type="match status" value="1"/>
</dbReference>
<dbReference type="NCBIfam" id="NF033488">
    <property type="entry name" value="lmo0937_fam_TM"/>
    <property type="match status" value="1"/>
</dbReference>
<keyword evidence="1" id="KW-0472">Membrane</keyword>
<evidence type="ECO:0000256" key="1">
    <source>
        <dbReference type="SAM" id="Phobius"/>
    </source>
</evidence>
<dbReference type="InterPro" id="IPR043727">
    <property type="entry name" value="Lmo0937-like"/>
</dbReference>
<keyword evidence="1" id="KW-1133">Transmembrane helix</keyword>
<accession>A0A1H0CVF3</accession>
<feature type="transmembrane region" description="Helical" evidence="1">
    <location>
        <begin position="34"/>
        <end position="53"/>
    </location>
</feature>
<sequence length="81" mass="8854">MSAFNNGNSVYSTTLINLEMHPEIIPLQNEGVNAMIWTIIGILILFWLVGFIADFGGGLIHTLLVIALIVAVVNMIMGRRA</sequence>
<dbReference type="STRING" id="745820.SAMN04488053_102245"/>
<dbReference type="AlphaFoldDB" id="A0A1H0CVF3"/>
<dbReference type="Proteomes" id="UP000198778">
    <property type="component" value="Unassembled WGS sequence"/>
</dbReference>
<name>A0A1H0CVF3_9BACI</name>